<dbReference type="InterPro" id="IPR052407">
    <property type="entry name" value="BTB_POZ_domain_cont_9"/>
</dbReference>
<dbReference type="GO" id="GO:0005737">
    <property type="term" value="C:cytoplasm"/>
    <property type="evidence" value="ECO:0007669"/>
    <property type="project" value="TreeGrafter"/>
</dbReference>
<dbReference type="InterPro" id="IPR008979">
    <property type="entry name" value="Galactose-bd-like_sf"/>
</dbReference>
<evidence type="ECO:0000313" key="5">
    <source>
        <dbReference type="Proteomes" id="UP001159428"/>
    </source>
</evidence>
<proteinExistence type="predicted"/>
<evidence type="ECO:0000256" key="2">
    <source>
        <dbReference type="SAM" id="MobiDB-lite"/>
    </source>
</evidence>
<evidence type="ECO:0000256" key="1">
    <source>
        <dbReference type="ARBA" id="ARBA00020216"/>
    </source>
</evidence>
<dbReference type="SUPFAM" id="SSF49785">
    <property type="entry name" value="Galactose-binding domain-like"/>
    <property type="match status" value="2"/>
</dbReference>
<dbReference type="GO" id="GO:0008344">
    <property type="term" value="P:adult locomotory behavior"/>
    <property type="evidence" value="ECO:0007669"/>
    <property type="project" value="UniProtKB-ARBA"/>
</dbReference>
<sequence>MGDSPDLRLGNAQIAAGEIDHVELLSSQSSALFRSQEFTDVTFNVDGSKIFAHRVVLAARSEYFRALLYGGMRETNPETEIEIKDTTASAFDALLKYIYSGKIFLGDYKEETILELLSLAHKYGFLALESALQGYLKSILSIRNICVIFDAAVLYQMNDLCATCLSFLDRNAVEVLSTDGFSCLTKSALIEVVKRDSFCAPENQIFRAVQEWVESAEEMSEGDFKDILDTVRLPLISLHDLFNTVRPSELYSADAVLDAIQIKTESRVHEMNFRGHLVPDENIATSQHGAEVIEGEMRESLLDGDTANFDLDRGFTRHLILEGDKGICIALGRPSIINNIKMLLWNKDPRSYSYYIEVSVDNEDWIRVIDYSKYFCRSWQRLYFKPRVVRQVVKSWVYIRVLGVHNTVNKVFHLVHFECSYSNTTYQLGEDGVIVPFENVALPSLGASVIEGVSRSRNALLNGEVGNYDWNIGYTCHQLGSGAIVVQLPQPYIVSTMRLLLWDLDERKYSYFIEVSCDQQSWVRVVDKTKEVCRSWQYLSFEPRPVVFVRIVGVENTANEVFHCVHFECPANHKEPMNCSSEMTDSSEQSAASDSTISSIM</sequence>
<dbReference type="SMART" id="SM00225">
    <property type="entry name" value="BTB"/>
    <property type="match status" value="1"/>
</dbReference>
<dbReference type="PROSITE" id="PS50097">
    <property type="entry name" value="BTB"/>
    <property type="match status" value="1"/>
</dbReference>
<protein>
    <recommendedName>
        <fullName evidence="1">BTB/POZ domain-containing protein 9</fullName>
    </recommendedName>
</protein>
<organism evidence="4 5">
    <name type="scientific">Pocillopora meandrina</name>
    <dbReference type="NCBI Taxonomy" id="46732"/>
    <lineage>
        <taxon>Eukaryota</taxon>
        <taxon>Metazoa</taxon>
        <taxon>Cnidaria</taxon>
        <taxon>Anthozoa</taxon>
        <taxon>Hexacorallia</taxon>
        <taxon>Scleractinia</taxon>
        <taxon>Astrocoeniina</taxon>
        <taxon>Pocilloporidae</taxon>
        <taxon>Pocillopora</taxon>
    </lineage>
</organism>
<dbReference type="Gene3D" id="1.25.40.420">
    <property type="match status" value="1"/>
</dbReference>
<evidence type="ECO:0000313" key="4">
    <source>
        <dbReference type="EMBL" id="CAH3043416.1"/>
    </source>
</evidence>
<dbReference type="FunFam" id="3.30.710.10:FF:000042">
    <property type="entry name" value="BTB/POZ domain-containing protein 9"/>
    <property type="match status" value="1"/>
</dbReference>
<keyword evidence="5" id="KW-1185">Reference proteome</keyword>
<name>A0AAU9W2I3_9CNID</name>
<dbReference type="InterPro" id="IPR011333">
    <property type="entry name" value="SKP1/BTB/POZ_sf"/>
</dbReference>
<dbReference type="Proteomes" id="UP001159428">
    <property type="component" value="Unassembled WGS sequence"/>
</dbReference>
<gene>
    <name evidence="4" type="ORF">PMEA_00031538</name>
</gene>
<dbReference type="CDD" id="cd14822">
    <property type="entry name" value="BACK_BTBD9"/>
    <property type="match status" value="1"/>
</dbReference>
<feature type="domain" description="BTB" evidence="3">
    <location>
        <begin position="39"/>
        <end position="107"/>
    </location>
</feature>
<dbReference type="AlphaFoldDB" id="A0AAU9W2I3"/>
<dbReference type="FunFam" id="1.25.40.420:FF:000005">
    <property type="entry name" value="BTB/POZ domain-containing protein 9"/>
    <property type="match status" value="1"/>
</dbReference>
<dbReference type="InterPro" id="IPR034091">
    <property type="entry name" value="BTBD9_BACK-like_dom"/>
</dbReference>
<dbReference type="PANTHER" id="PTHR46306">
    <property type="entry name" value="BTB/POZ DOMAIN-CONTAINING PROTEIN 9"/>
    <property type="match status" value="1"/>
</dbReference>
<dbReference type="EMBL" id="CALNXJ010000007">
    <property type="protein sequence ID" value="CAH3043416.1"/>
    <property type="molecule type" value="Genomic_DNA"/>
</dbReference>
<reference evidence="4 5" key="1">
    <citation type="submission" date="2022-05" db="EMBL/GenBank/DDBJ databases">
        <authorList>
            <consortium name="Genoscope - CEA"/>
            <person name="William W."/>
        </authorList>
    </citation>
    <scope>NUCLEOTIDE SEQUENCE [LARGE SCALE GENOMIC DNA]</scope>
</reference>
<feature type="region of interest" description="Disordered" evidence="2">
    <location>
        <begin position="578"/>
        <end position="601"/>
    </location>
</feature>
<dbReference type="InterPro" id="IPR000210">
    <property type="entry name" value="BTB/POZ_dom"/>
</dbReference>
<evidence type="ECO:0000259" key="3">
    <source>
        <dbReference type="PROSITE" id="PS50097"/>
    </source>
</evidence>
<dbReference type="SMART" id="SM00875">
    <property type="entry name" value="BACK"/>
    <property type="match status" value="1"/>
</dbReference>
<comment type="caution">
    <text evidence="4">The sequence shown here is derived from an EMBL/GenBank/DDBJ whole genome shotgun (WGS) entry which is preliminary data.</text>
</comment>
<dbReference type="Pfam" id="PF07707">
    <property type="entry name" value="BACK"/>
    <property type="match status" value="1"/>
</dbReference>
<dbReference type="Gene3D" id="3.30.710.10">
    <property type="entry name" value="Potassium Channel Kv1.1, Chain A"/>
    <property type="match status" value="1"/>
</dbReference>
<dbReference type="CDD" id="cd18287">
    <property type="entry name" value="BTB_POZ_BTBD9"/>
    <property type="match status" value="1"/>
</dbReference>
<dbReference type="GO" id="GO:0050804">
    <property type="term" value="P:modulation of chemical synaptic transmission"/>
    <property type="evidence" value="ECO:0007669"/>
    <property type="project" value="UniProtKB-ARBA"/>
</dbReference>
<dbReference type="Gene3D" id="2.60.120.260">
    <property type="entry name" value="Galactose-binding domain-like"/>
    <property type="match status" value="2"/>
</dbReference>
<accession>A0AAU9W2I3</accession>
<dbReference type="FunFam" id="2.60.120.260:FF:000051">
    <property type="entry name" value="BTB/POZ domain-containing protein 9"/>
    <property type="match status" value="1"/>
</dbReference>
<dbReference type="InterPro" id="IPR011705">
    <property type="entry name" value="BACK"/>
</dbReference>
<dbReference type="SUPFAM" id="SSF54695">
    <property type="entry name" value="POZ domain"/>
    <property type="match status" value="1"/>
</dbReference>
<dbReference type="Pfam" id="PF00651">
    <property type="entry name" value="BTB"/>
    <property type="match status" value="1"/>
</dbReference>
<dbReference type="PANTHER" id="PTHR46306:SF1">
    <property type="entry name" value="BTB_POZ DOMAIN-CONTAINING PROTEIN 9"/>
    <property type="match status" value="1"/>
</dbReference>